<dbReference type="CDD" id="cd19133">
    <property type="entry name" value="AKR_AKR5F1"/>
    <property type="match status" value="1"/>
</dbReference>
<evidence type="ECO:0000259" key="7">
    <source>
        <dbReference type="Pfam" id="PF00248"/>
    </source>
</evidence>
<dbReference type="InterPro" id="IPR020471">
    <property type="entry name" value="AKR"/>
</dbReference>
<feature type="domain" description="NADP-dependent oxidoreductase" evidence="7">
    <location>
        <begin position="24"/>
        <end position="257"/>
    </location>
</feature>
<proteinExistence type="inferred from homology"/>
<evidence type="ECO:0000313" key="9">
    <source>
        <dbReference type="Proteomes" id="UP000199315"/>
    </source>
</evidence>
<keyword evidence="9" id="KW-1185">Reference proteome</keyword>
<dbReference type="Gene3D" id="3.20.20.100">
    <property type="entry name" value="NADP-dependent oxidoreductase domain"/>
    <property type="match status" value="1"/>
</dbReference>
<dbReference type="GO" id="GO:0016616">
    <property type="term" value="F:oxidoreductase activity, acting on the CH-OH group of donors, NAD or NADP as acceptor"/>
    <property type="evidence" value="ECO:0007669"/>
    <property type="project" value="UniProtKB-ARBA"/>
</dbReference>
<evidence type="ECO:0000256" key="5">
    <source>
        <dbReference type="PIRSR" id="PIRSR000097-2"/>
    </source>
</evidence>
<dbReference type="InterPro" id="IPR036812">
    <property type="entry name" value="NAD(P)_OxRdtase_dom_sf"/>
</dbReference>
<sequence>MEFTTLNNGIKMPMEGFGVFQVPDPAQCEQAVADAIQAGYRLIDTAAAYFNEEAVGAAIKRCGVPREELFITTKLWVQDAGYEEAKKAFQTSLDKLGLEYLDLYLIHQPLGDYYGAWRAMEELYKEGKIKAIGVCNFYPERLADLCLTAKVIPAVNQVELHPFFQQENALATMKEFGVQPQAWGPLAEGKHGIFTNPMLTEMAEKYGKSVAQVVLRWNTQRGVVIIPKSVHQNRIVENLNIWDFELSQEDMNKIAAMDLGHSEIVDHSSPEFVKYLHGAKVHE</sequence>
<dbReference type="EMBL" id="FMKA01000001">
    <property type="protein sequence ID" value="SCP95398.1"/>
    <property type="molecule type" value="Genomic_DNA"/>
</dbReference>
<dbReference type="PANTHER" id="PTHR43827">
    <property type="entry name" value="2,5-DIKETO-D-GLUCONIC ACID REDUCTASE"/>
    <property type="match status" value="1"/>
</dbReference>
<keyword evidence="2" id="KW-0521">NADP</keyword>
<dbReference type="SUPFAM" id="SSF51430">
    <property type="entry name" value="NAD(P)-linked oxidoreductase"/>
    <property type="match status" value="1"/>
</dbReference>
<evidence type="ECO:0000256" key="1">
    <source>
        <dbReference type="ARBA" id="ARBA00007905"/>
    </source>
</evidence>
<comment type="similarity">
    <text evidence="1">Belongs to the aldo/keto reductase family.</text>
</comment>
<dbReference type="OrthoDB" id="9804790at2"/>
<reference evidence="8 9" key="1">
    <citation type="submission" date="2016-09" db="EMBL/GenBank/DDBJ databases">
        <authorList>
            <person name="Capua I."/>
            <person name="De Benedictis P."/>
            <person name="Joannis T."/>
            <person name="Lombin L.H."/>
            <person name="Cattoli G."/>
        </authorList>
    </citation>
    <scope>NUCLEOTIDE SEQUENCE [LARGE SCALE GENOMIC DNA]</scope>
    <source>
        <strain evidence="8 9">GluBS11</strain>
    </source>
</reference>
<dbReference type="FunFam" id="3.20.20.100:FF:000015">
    <property type="entry name" value="Oxidoreductase, aldo/keto reductase family"/>
    <property type="match status" value="1"/>
</dbReference>
<dbReference type="PROSITE" id="PS00063">
    <property type="entry name" value="ALDOKETO_REDUCTASE_3"/>
    <property type="match status" value="1"/>
</dbReference>
<feature type="binding site" evidence="5">
    <location>
        <position position="107"/>
    </location>
    <ligand>
        <name>substrate</name>
    </ligand>
</feature>
<evidence type="ECO:0000256" key="6">
    <source>
        <dbReference type="PIRSR" id="PIRSR000097-3"/>
    </source>
</evidence>
<dbReference type="PRINTS" id="PR00069">
    <property type="entry name" value="ALDKETRDTASE"/>
</dbReference>
<dbReference type="PIRSF" id="PIRSF000097">
    <property type="entry name" value="AKR"/>
    <property type="match status" value="1"/>
</dbReference>
<evidence type="ECO:0000256" key="2">
    <source>
        <dbReference type="ARBA" id="ARBA00022857"/>
    </source>
</evidence>
<dbReference type="PROSITE" id="PS00798">
    <property type="entry name" value="ALDOKETO_REDUCTASE_1"/>
    <property type="match status" value="1"/>
</dbReference>
<dbReference type="InterPro" id="IPR018170">
    <property type="entry name" value="Aldo/ket_reductase_CS"/>
</dbReference>
<feature type="active site" description="Proton donor" evidence="4">
    <location>
        <position position="49"/>
    </location>
</feature>
<dbReference type="Pfam" id="PF00248">
    <property type="entry name" value="Aldo_ket_red"/>
    <property type="match status" value="1"/>
</dbReference>
<dbReference type="PANTHER" id="PTHR43827:SF3">
    <property type="entry name" value="NADP-DEPENDENT OXIDOREDUCTASE DOMAIN-CONTAINING PROTEIN"/>
    <property type="match status" value="1"/>
</dbReference>
<name>A0A1D3TPN2_9FIRM</name>
<evidence type="ECO:0000256" key="4">
    <source>
        <dbReference type="PIRSR" id="PIRSR000097-1"/>
    </source>
</evidence>
<gene>
    <name evidence="8" type="ORF">SAMN05421730_1001535</name>
</gene>
<evidence type="ECO:0000313" key="8">
    <source>
        <dbReference type="EMBL" id="SCP95398.1"/>
    </source>
</evidence>
<dbReference type="RefSeq" id="WP_091229637.1">
    <property type="nucleotide sequence ID" value="NZ_FMKA01000001.1"/>
</dbReference>
<accession>A0A1D3TPN2</accession>
<dbReference type="AlphaFoldDB" id="A0A1D3TPN2"/>
<dbReference type="Proteomes" id="UP000199315">
    <property type="component" value="Unassembled WGS sequence"/>
</dbReference>
<evidence type="ECO:0000256" key="3">
    <source>
        <dbReference type="ARBA" id="ARBA00023002"/>
    </source>
</evidence>
<keyword evidence="3" id="KW-0560">Oxidoreductase</keyword>
<feature type="site" description="Lowers pKa of active site Tyr" evidence="6">
    <location>
        <position position="74"/>
    </location>
</feature>
<dbReference type="STRING" id="1619234.SAMN05421730_1001535"/>
<organism evidence="8 9">
    <name type="scientific">Anaerobium acetethylicum</name>
    <dbReference type="NCBI Taxonomy" id="1619234"/>
    <lineage>
        <taxon>Bacteria</taxon>
        <taxon>Bacillati</taxon>
        <taxon>Bacillota</taxon>
        <taxon>Clostridia</taxon>
        <taxon>Lachnospirales</taxon>
        <taxon>Lachnospiraceae</taxon>
        <taxon>Anaerobium</taxon>
    </lineage>
</organism>
<dbReference type="InterPro" id="IPR023210">
    <property type="entry name" value="NADP_OxRdtase_dom"/>
</dbReference>
<dbReference type="PROSITE" id="PS00062">
    <property type="entry name" value="ALDOKETO_REDUCTASE_2"/>
    <property type="match status" value="1"/>
</dbReference>
<protein>
    <submittedName>
        <fullName evidence="8">Aldo/keto reductase</fullName>
    </submittedName>
</protein>